<dbReference type="SUPFAM" id="SSF160800">
    <property type="entry name" value="Lp2179-like"/>
    <property type="match status" value="1"/>
</dbReference>
<dbReference type="Pfam" id="PF08866">
    <property type="entry name" value="DUF1831"/>
    <property type="match status" value="1"/>
</dbReference>
<gene>
    <name evidence="1" type="ORF">AP20H10_00940</name>
</gene>
<organism evidence="1 2">
    <name type="scientific">Apilactobacillus apinorum</name>
    <dbReference type="NCBI Taxonomy" id="1218495"/>
    <lineage>
        <taxon>Bacteria</taxon>
        <taxon>Bacillati</taxon>
        <taxon>Bacillota</taxon>
        <taxon>Bacilli</taxon>
        <taxon>Lactobacillales</taxon>
        <taxon>Lactobacillaceae</taxon>
        <taxon>Apilactobacillus</taxon>
    </lineage>
</organism>
<dbReference type="EMBL" id="BAABVV010000012">
    <property type="protein sequence ID" value="GAA6113731.1"/>
    <property type="molecule type" value="Genomic_DNA"/>
</dbReference>
<dbReference type="RefSeq" id="WP_053950240.1">
    <property type="nucleotide sequence ID" value="NZ_BAABVV010000012.1"/>
</dbReference>
<keyword evidence="2" id="KW-1185">Reference proteome</keyword>
<protein>
    <recommendedName>
        <fullName evidence="3">Cysteine desulfurase</fullName>
    </recommendedName>
</protein>
<name>A0ABP9ZG04_9LACO</name>
<reference evidence="1 2" key="1">
    <citation type="submission" date="2024-03" db="EMBL/GenBank/DDBJ databases">
        <title>Inconsistent identification of Apilactobacillus kunkeei-related strains obtained by well-developed overall genome related indices.</title>
        <authorList>
            <person name="Maeno S."/>
            <person name="Endo A."/>
        </authorList>
    </citation>
    <scope>NUCLEOTIDE SEQUENCE [LARGE SCALE GENOMIC DNA]</scope>
    <source>
        <strain evidence="1 2">20H-10</strain>
    </source>
</reference>
<dbReference type="Proteomes" id="UP001438112">
    <property type="component" value="Unassembled WGS sequence"/>
</dbReference>
<sequence length="112" mass="12691">MAFEISNQLLGDNTVYAVSPEVKKYTLTDMGFVSTKAGNYSFERTLDPNDPYNGVKLKIVFKGDLSSFKLSAVTSNGLNKVNIFTNKQSDELVEQYNFLMNNFVERNVFIKK</sequence>
<dbReference type="Gene3D" id="3.30.1820.10">
    <property type="entry name" value="Lp2179-like"/>
    <property type="match status" value="1"/>
</dbReference>
<evidence type="ECO:0000313" key="2">
    <source>
        <dbReference type="Proteomes" id="UP001438112"/>
    </source>
</evidence>
<dbReference type="InterPro" id="IPR035942">
    <property type="entry name" value="Lp2179-like_sf"/>
</dbReference>
<dbReference type="InterPro" id="IPR014965">
    <property type="entry name" value="Amino_acid_metab_prot_put"/>
</dbReference>
<evidence type="ECO:0008006" key="3">
    <source>
        <dbReference type="Google" id="ProtNLM"/>
    </source>
</evidence>
<proteinExistence type="predicted"/>
<accession>A0ABP9ZG04</accession>
<evidence type="ECO:0000313" key="1">
    <source>
        <dbReference type="EMBL" id="GAA6113731.1"/>
    </source>
</evidence>
<comment type="caution">
    <text evidence="1">The sequence shown here is derived from an EMBL/GenBank/DDBJ whole genome shotgun (WGS) entry which is preliminary data.</text>
</comment>